<feature type="active site" description="Acyl-ester intermediate" evidence="10">
    <location>
        <position position="185"/>
    </location>
</feature>
<evidence type="ECO:0000256" key="3">
    <source>
        <dbReference type="ARBA" id="ARBA00012739"/>
    </source>
</evidence>
<keyword evidence="7 10" id="KW-0067">ATP-binding</keyword>
<feature type="active site" description="Charge relay system" evidence="10">
    <location>
        <position position="80"/>
    </location>
</feature>
<accession>A0ABV6SC85</accession>
<protein>
    <recommendedName>
        <fullName evidence="4 10">Glutamyl-tRNA(Gln) amidotransferase subunit A</fullName>
        <shortName evidence="10">Glu-ADT subunit A</shortName>
        <ecNumber evidence="3 10">6.3.5.7</ecNumber>
    </recommendedName>
</protein>
<keyword evidence="6 10" id="KW-0547">Nucleotide-binding</keyword>
<dbReference type="InterPro" id="IPR000120">
    <property type="entry name" value="Amidase"/>
</dbReference>
<dbReference type="PROSITE" id="PS00571">
    <property type="entry name" value="AMIDASES"/>
    <property type="match status" value="1"/>
</dbReference>
<evidence type="ECO:0000256" key="6">
    <source>
        <dbReference type="ARBA" id="ARBA00022741"/>
    </source>
</evidence>
<comment type="caution">
    <text evidence="12">The sequence shown here is derived from an EMBL/GenBank/DDBJ whole genome shotgun (WGS) entry which is preliminary data.</text>
</comment>
<feature type="domain" description="Amidase" evidence="11">
    <location>
        <begin position="25"/>
        <end position="475"/>
    </location>
</feature>
<proteinExistence type="inferred from homology"/>
<evidence type="ECO:0000313" key="12">
    <source>
        <dbReference type="EMBL" id="MFC0685693.1"/>
    </source>
</evidence>
<keyword evidence="13" id="KW-1185">Reference proteome</keyword>
<feature type="active site" description="Charge relay system" evidence="10">
    <location>
        <position position="161"/>
    </location>
</feature>
<evidence type="ECO:0000256" key="7">
    <source>
        <dbReference type="ARBA" id="ARBA00022840"/>
    </source>
</evidence>
<dbReference type="HAMAP" id="MF_00120">
    <property type="entry name" value="GatA"/>
    <property type="match status" value="1"/>
</dbReference>
<evidence type="ECO:0000256" key="9">
    <source>
        <dbReference type="ARBA" id="ARBA00047407"/>
    </source>
</evidence>
<dbReference type="InterPro" id="IPR020556">
    <property type="entry name" value="Amidase_CS"/>
</dbReference>
<evidence type="ECO:0000259" key="11">
    <source>
        <dbReference type="Pfam" id="PF01425"/>
    </source>
</evidence>
<dbReference type="InterPro" id="IPR036928">
    <property type="entry name" value="AS_sf"/>
</dbReference>
<evidence type="ECO:0000256" key="8">
    <source>
        <dbReference type="ARBA" id="ARBA00022917"/>
    </source>
</evidence>
<name>A0ABV6SC85_9SPHN</name>
<evidence type="ECO:0000313" key="13">
    <source>
        <dbReference type="Proteomes" id="UP001589858"/>
    </source>
</evidence>
<dbReference type="RefSeq" id="WP_267219122.1">
    <property type="nucleotide sequence ID" value="NZ_JAPCWC010000003.1"/>
</dbReference>
<dbReference type="Proteomes" id="UP001589858">
    <property type="component" value="Unassembled WGS sequence"/>
</dbReference>
<dbReference type="InterPro" id="IPR004412">
    <property type="entry name" value="GatA"/>
</dbReference>
<keyword evidence="8 10" id="KW-0648">Protein biosynthesis</keyword>
<keyword evidence="5 10" id="KW-0436">Ligase</keyword>
<evidence type="ECO:0000256" key="10">
    <source>
        <dbReference type="HAMAP-Rule" id="MF_00120"/>
    </source>
</evidence>
<dbReference type="NCBIfam" id="TIGR00132">
    <property type="entry name" value="gatA"/>
    <property type="match status" value="1"/>
</dbReference>
<organism evidence="12 13">
    <name type="scientific">Novosphingobium clariflavum</name>
    <dbReference type="NCBI Taxonomy" id="2029884"/>
    <lineage>
        <taxon>Bacteria</taxon>
        <taxon>Pseudomonadati</taxon>
        <taxon>Pseudomonadota</taxon>
        <taxon>Alphaproteobacteria</taxon>
        <taxon>Sphingomonadales</taxon>
        <taxon>Sphingomonadaceae</taxon>
        <taxon>Novosphingobium</taxon>
    </lineage>
</organism>
<sequence>MTDLTELGVAQIRDGVAGGDFTAVELAEAFNANVAAAQEALNAFIIATPEKAVEAAAATDAKRARGEALGKMGGVPIGMKDLFATFDVQTTAASHMLEGFKPQYESTVSQKLWDAGAGMLGKLNLDQFAMGSSNETSYFGNVISPWKRSDGGNAALAPGGSSGGSSAALAARLCPAATGTDTGGSIRQPAAFTGTTGIKPTYGRCSRWGVVAFASSLDQAGPMARSVQDCAIMLEAMAGFDAKDSTSLDLPVPNWEAALSGDMKGKKVGIPKEYRVDGLDDDVAKSWDDGIAWLKDAGAEIVEISLPHTKYALPTYYIIAPAEASSNLARYDGVRYGLRDLPDGANLQDMYAATRAAGFGPEVKRRILIGTYVLSAGFYDAYYTQAQKVRALIAQDFAQAFEQCDVILAPTAPSAAFGLGENVDDPLKMYLNDVFAVPASLAGLPAMSVPAGLNREGLPLGLQVIGKAFDEQGVLNAGLALEQRAQFAAKPEKWW</sequence>
<evidence type="ECO:0000256" key="2">
    <source>
        <dbReference type="ARBA" id="ARBA00011123"/>
    </source>
</evidence>
<evidence type="ECO:0000256" key="4">
    <source>
        <dbReference type="ARBA" id="ARBA00014428"/>
    </source>
</evidence>
<gene>
    <name evidence="10 12" type="primary">gatA</name>
    <name evidence="12" type="ORF">ACFFF8_13910</name>
</gene>
<dbReference type="EC" id="6.3.5.7" evidence="3 10"/>
<evidence type="ECO:0000256" key="5">
    <source>
        <dbReference type="ARBA" id="ARBA00022598"/>
    </source>
</evidence>
<comment type="similarity">
    <text evidence="1 10">Belongs to the amidase family. GatA subfamily.</text>
</comment>
<dbReference type="PANTHER" id="PTHR11895:SF151">
    <property type="entry name" value="GLUTAMYL-TRNA(GLN) AMIDOTRANSFERASE SUBUNIT A"/>
    <property type="match status" value="1"/>
</dbReference>
<dbReference type="SUPFAM" id="SSF75304">
    <property type="entry name" value="Amidase signature (AS) enzymes"/>
    <property type="match status" value="1"/>
</dbReference>
<dbReference type="InterPro" id="IPR023631">
    <property type="entry name" value="Amidase_dom"/>
</dbReference>
<dbReference type="EMBL" id="JBHLTM010000055">
    <property type="protein sequence ID" value="MFC0685693.1"/>
    <property type="molecule type" value="Genomic_DNA"/>
</dbReference>
<dbReference type="PANTHER" id="PTHR11895">
    <property type="entry name" value="TRANSAMIDASE"/>
    <property type="match status" value="1"/>
</dbReference>
<reference evidence="12 13" key="1">
    <citation type="submission" date="2024-09" db="EMBL/GenBank/DDBJ databases">
        <authorList>
            <person name="Sun Q."/>
            <person name="Mori K."/>
        </authorList>
    </citation>
    <scope>NUCLEOTIDE SEQUENCE [LARGE SCALE GENOMIC DNA]</scope>
    <source>
        <strain evidence="12 13">CICC 11035S</strain>
    </source>
</reference>
<comment type="subunit">
    <text evidence="2 10">Heterotrimer of A, B and C subunits.</text>
</comment>
<dbReference type="Gene3D" id="3.90.1300.10">
    <property type="entry name" value="Amidase signature (AS) domain"/>
    <property type="match status" value="1"/>
</dbReference>
<evidence type="ECO:0000256" key="1">
    <source>
        <dbReference type="ARBA" id="ARBA00008069"/>
    </source>
</evidence>
<dbReference type="Pfam" id="PF01425">
    <property type="entry name" value="Amidase"/>
    <property type="match status" value="1"/>
</dbReference>
<comment type="catalytic activity">
    <reaction evidence="9 10">
        <text>L-glutamyl-tRNA(Gln) + L-glutamine + ATP + H2O = L-glutaminyl-tRNA(Gln) + L-glutamate + ADP + phosphate + H(+)</text>
        <dbReference type="Rhea" id="RHEA:17521"/>
        <dbReference type="Rhea" id="RHEA-COMP:9681"/>
        <dbReference type="Rhea" id="RHEA-COMP:9684"/>
        <dbReference type="ChEBI" id="CHEBI:15377"/>
        <dbReference type="ChEBI" id="CHEBI:15378"/>
        <dbReference type="ChEBI" id="CHEBI:29985"/>
        <dbReference type="ChEBI" id="CHEBI:30616"/>
        <dbReference type="ChEBI" id="CHEBI:43474"/>
        <dbReference type="ChEBI" id="CHEBI:58359"/>
        <dbReference type="ChEBI" id="CHEBI:78520"/>
        <dbReference type="ChEBI" id="CHEBI:78521"/>
        <dbReference type="ChEBI" id="CHEBI:456216"/>
        <dbReference type="EC" id="6.3.5.7"/>
    </reaction>
</comment>
<comment type="function">
    <text evidence="10">Allows the formation of correctly charged Gln-tRNA(Gln) through the transamidation of misacylated Glu-tRNA(Gln) in organisms which lack glutaminyl-tRNA synthetase. The reaction takes place in the presence of glutamine and ATP through an activated gamma-phospho-Glu-tRNA(Gln).</text>
</comment>